<accession>A0A1M5XED0</accession>
<evidence type="ECO:0000313" key="1">
    <source>
        <dbReference type="EMBL" id="SHH98235.1"/>
    </source>
</evidence>
<dbReference type="Proteomes" id="UP000183954">
    <property type="component" value="Unassembled WGS sequence"/>
</dbReference>
<dbReference type="EMBL" id="FQXJ01000006">
    <property type="protein sequence ID" value="SHH98235.1"/>
    <property type="molecule type" value="Genomic_DNA"/>
</dbReference>
<keyword evidence="2" id="KW-1185">Reference proteome</keyword>
<organism evidence="1 2">
    <name type="scientific">Desulfosporosinus lacus DSM 15449</name>
    <dbReference type="NCBI Taxonomy" id="1121420"/>
    <lineage>
        <taxon>Bacteria</taxon>
        <taxon>Bacillati</taxon>
        <taxon>Bacillota</taxon>
        <taxon>Clostridia</taxon>
        <taxon>Eubacteriales</taxon>
        <taxon>Desulfitobacteriaceae</taxon>
        <taxon>Desulfosporosinus</taxon>
    </lineage>
</organism>
<dbReference type="RefSeq" id="WP_073029563.1">
    <property type="nucleotide sequence ID" value="NZ_FQXJ01000006.1"/>
</dbReference>
<sequence length="144" mass="16132">MARVTTFIYAQEHLNEMNPNGPRVHLINPLNVLTPPLIPCQFSFVIGVGIIDLDTSVEHCIKYKFIGPKPDSLVIVDSGDNIIIPPQRNINNLPQELLGVFFDMNLRNTILGTNGEYRSEVYLDGILLGEFPINVWGLKDVSED</sequence>
<protein>
    <submittedName>
        <fullName evidence="1">Uncharacterized protein</fullName>
    </submittedName>
</protein>
<dbReference type="OrthoDB" id="9789634at2"/>
<name>A0A1M5XED0_9FIRM</name>
<gene>
    <name evidence="1" type="ORF">SAMN02746098_01972</name>
</gene>
<reference evidence="2" key="1">
    <citation type="submission" date="2016-11" db="EMBL/GenBank/DDBJ databases">
        <authorList>
            <person name="Varghese N."/>
            <person name="Submissions S."/>
        </authorList>
    </citation>
    <scope>NUCLEOTIDE SEQUENCE [LARGE SCALE GENOMIC DNA]</scope>
    <source>
        <strain evidence="2">DSM 15449</strain>
    </source>
</reference>
<proteinExistence type="predicted"/>
<dbReference type="AlphaFoldDB" id="A0A1M5XED0"/>
<evidence type="ECO:0000313" key="2">
    <source>
        <dbReference type="Proteomes" id="UP000183954"/>
    </source>
</evidence>